<dbReference type="AlphaFoldDB" id="A0A7Z0EKZ3"/>
<comment type="caution">
    <text evidence="2">The sequence shown here is derived from an EMBL/GenBank/DDBJ whole genome shotgun (WGS) entry which is preliminary data.</text>
</comment>
<dbReference type="EMBL" id="JACCFS010000001">
    <property type="protein sequence ID" value="NYJ33974.1"/>
    <property type="molecule type" value="Genomic_DNA"/>
</dbReference>
<reference evidence="2 3" key="1">
    <citation type="submission" date="2020-07" db="EMBL/GenBank/DDBJ databases">
        <title>Sequencing the genomes of 1000 actinobacteria strains.</title>
        <authorList>
            <person name="Klenk H.-P."/>
        </authorList>
    </citation>
    <scope>NUCLEOTIDE SEQUENCE [LARGE SCALE GENOMIC DNA]</scope>
    <source>
        <strain evidence="2 3">DSM 44442</strain>
    </source>
</reference>
<feature type="domain" description="DUF2264" evidence="1">
    <location>
        <begin position="22"/>
        <end position="367"/>
    </location>
</feature>
<name>A0A7Z0EKZ3_9ACTN</name>
<dbReference type="RefSeq" id="WP_218897673.1">
    <property type="nucleotide sequence ID" value="NZ_JACCFS010000001.1"/>
</dbReference>
<protein>
    <recommendedName>
        <fullName evidence="1">DUF2264 domain-containing protein</fullName>
    </recommendedName>
</protein>
<evidence type="ECO:0000259" key="1">
    <source>
        <dbReference type="Pfam" id="PF10022"/>
    </source>
</evidence>
<proteinExistence type="predicted"/>
<dbReference type="InterPro" id="IPR016624">
    <property type="entry name" value="UCP014753"/>
</dbReference>
<dbReference type="InterPro" id="IPR049349">
    <property type="entry name" value="DUF2264_N"/>
</dbReference>
<evidence type="ECO:0000313" key="3">
    <source>
        <dbReference type="Proteomes" id="UP000572051"/>
    </source>
</evidence>
<accession>A0A7Z0EKZ3</accession>
<dbReference type="Proteomes" id="UP000572051">
    <property type="component" value="Unassembled WGS sequence"/>
</dbReference>
<sequence>MNTHELRLPPEDRELSPYTGWTRRHWTAVAEHLLLSVRPYLSPGLARVDLPGPTSAYGRDSDGLEGFARTFLLAAFLVAGQDGDDPHGFLDRYRAGLLAGTDPEGPERWPRPDELDQAKVEAGSVALGLMLTRPWLWDRLSPAEQARVTSWLSTVVGGTYPPINWVWFQIVVEEFLRSVGGPWDAADIERGLAVHAGLRREDGWLSDGPERAYDHYCGWALHFYPLVWSALAAEPPAAGLRERWRADLRRYLEDHVRLIGADGGPLFQGRSLTYRMAAAAPLWVGAWSGATDLSPGLLRRGASGVLRHFTDHGVPDADGLLTLGWHGPWPGMRQSYSGAGSPYWAAKGFFGLLLPEDHSVWTERERPLPVEEGDVRAVVRAPGWIVSGTAADGVVRVVNHGTDHGTEGRPTGDSPLYARLGYSTATAPPLVGPTVDSPLDNSVVALDAEGTATHRTGFRALGVHDDGVAAVGHSRWRAHWVAVEEDAAPDHGSGRRGATRPGPLLDVWSAVRGADEVRVVRVGPEPSPEGGWTLRVGGWPVVADGSLVSTLRVLAADGVEGPERTGVEEWGGVAPLGAATSVAWATVSAAPGAVVACLVRLSGEPDDDPRARPRVAIGPEGTVVTWADGAVTRIRGAAGPGNV</sequence>
<keyword evidence="3" id="KW-1185">Reference proteome</keyword>
<evidence type="ECO:0000313" key="2">
    <source>
        <dbReference type="EMBL" id="NYJ33974.1"/>
    </source>
</evidence>
<dbReference type="Pfam" id="PF10022">
    <property type="entry name" value="DUF2264"/>
    <property type="match status" value="1"/>
</dbReference>
<organism evidence="2 3">
    <name type="scientific">Nocardiopsis aegyptia</name>
    <dbReference type="NCBI Taxonomy" id="220378"/>
    <lineage>
        <taxon>Bacteria</taxon>
        <taxon>Bacillati</taxon>
        <taxon>Actinomycetota</taxon>
        <taxon>Actinomycetes</taxon>
        <taxon>Streptosporangiales</taxon>
        <taxon>Nocardiopsidaceae</taxon>
        <taxon>Nocardiopsis</taxon>
    </lineage>
</organism>
<gene>
    <name evidence="2" type="ORF">HNR10_001855</name>
</gene>
<dbReference type="PANTHER" id="PTHR35339:SF4">
    <property type="entry name" value="LINALOOL DEHYDRATASE_ISOMERASE DOMAIN-CONTAINING PROTEIN"/>
    <property type="match status" value="1"/>
</dbReference>
<dbReference type="PANTHER" id="PTHR35339">
    <property type="entry name" value="LINALOOL DEHYDRATASE_ISOMERASE DOMAIN-CONTAINING PROTEIN"/>
    <property type="match status" value="1"/>
</dbReference>